<feature type="transmembrane region" description="Helical" evidence="1">
    <location>
        <begin position="12"/>
        <end position="35"/>
    </location>
</feature>
<dbReference type="NCBIfam" id="TIGR03064">
    <property type="entry name" value="sortase_srtB"/>
    <property type="match status" value="1"/>
</dbReference>
<dbReference type="InterPro" id="IPR023365">
    <property type="entry name" value="Sortase_dom-sf"/>
</dbReference>
<dbReference type="GO" id="GO:0016787">
    <property type="term" value="F:hydrolase activity"/>
    <property type="evidence" value="ECO:0007669"/>
    <property type="project" value="UniProtKB-KW"/>
</dbReference>
<evidence type="ECO:0000313" key="2">
    <source>
        <dbReference type="EMBL" id="MBO1265023.1"/>
    </source>
</evidence>
<dbReference type="AlphaFoldDB" id="A0A939HAQ9"/>
<dbReference type="EMBL" id="JAFNJU010000005">
    <property type="protein sequence ID" value="MBO1265023.1"/>
    <property type="molecule type" value="Genomic_DNA"/>
</dbReference>
<keyword evidence="2" id="KW-0378">Hydrolase</keyword>
<dbReference type="CDD" id="cd05826">
    <property type="entry name" value="Sortase_B"/>
    <property type="match status" value="1"/>
</dbReference>
<dbReference type="EC" id="3.4.22.71" evidence="2"/>
<protein>
    <submittedName>
        <fullName evidence="2">Class B sortase</fullName>
        <ecNumber evidence="2">3.4.22.71</ecNumber>
    </submittedName>
</protein>
<organism evidence="2 3">
    <name type="scientific">Proteiniclasticum aestuarii</name>
    <dbReference type="NCBI Taxonomy" id="2817862"/>
    <lineage>
        <taxon>Bacteria</taxon>
        <taxon>Bacillati</taxon>
        <taxon>Bacillota</taxon>
        <taxon>Clostridia</taxon>
        <taxon>Eubacteriales</taxon>
        <taxon>Clostridiaceae</taxon>
        <taxon>Proteiniclasticum</taxon>
    </lineage>
</organism>
<dbReference type="Gene3D" id="2.40.260.10">
    <property type="entry name" value="Sortase"/>
    <property type="match status" value="1"/>
</dbReference>
<comment type="caution">
    <text evidence="2">The sequence shown here is derived from an EMBL/GenBank/DDBJ whole genome shotgun (WGS) entry which is preliminary data.</text>
</comment>
<sequence length="257" mass="28362">MDFAGLFLKIANACVTVVVALAFLIAGTYAVFALWDNNAIYAAAENVQLEMIKIKPVESTEGGASFDELLAVNTDVKAWVTLDNTIIDHPILQGTTNLSYINTDVYGNFALAGSIFMDTRSDGNFRDPYSLIYGHDMVEGKMFGDLVLYKGEEFFNENSTGILILPDRSYQLKIYAALIVQASDEMIFNPDLHDDGLSQFIEYAEKNALYIRPEMTEDLKEAADNGLQILSLTTCSGEFTDARTIILAVMEPSMPAE</sequence>
<keyword evidence="3" id="KW-1185">Reference proteome</keyword>
<keyword evidence="1" id="KW-0472">Membrane</keyword>
<dbReference type="InterPro" id="IPR009835">
    <property type="entry name" value="SrtB"/>
</dbReference>
<dbReference type="Proteomes" id="UP000664218">
    <property type="component" value="Unassembled WGS sequence"/>
</dbReference>
<keyword evidence="1" id="KW-1133">Transmembrane helix</keyword>
<gene>
    <name evidence="2" type="primary">srtB</name>
    <name evidence="2" type="ORF">J3A84_08295</name>
</gene>
<name>A0A939HAQ9_9CLOT</name>
<accession>A0A939HAQ9</accession>
<evidence type="ECO:0000313" key="3">
    <source>
        <dbReference type="Proteomes" id="UP000664218"/>
    </source>
</evidence>
<dbReference type="RefSeq" id="WP_207599542.1">
    <property type="nucleotide sequence ID" value="NZ_JAFNJU010000005.1"/>
</dbReference>
<evidence type="ECO:0000256" key="1">
    <source>
        <dbReference type="SAM" id="Phobius"/>
    </source>
</evidence>
<dbReference type="SUPFAM" id="SSF63817">
    <property type="entry name" value="Sortase"/>
    <property type="match status" value="1"/>
</dbReference>
<proteinExistence type="predicted"/>
<reference evidence="2" key="1">
    <citation type="submission" date="2021-03" db="EMBL/GenBank/DDBJ databases">
        <title>Proteiniclasticum marinus sp. nov., isolated from tidal flat sediment.</title>
        <authorList>
            <person name="Namirimu T."/>
            <person name="Yang J.-A."/>
            <person name="Yang S.-H."/>
            <person name="Kim Y.-J."/>
            <person name="Kwon K.K."/>
        </authorList>
    </citation>
    <scope>NUCLEOTIDE SEQUENCE</scope>
    <source>
        <strain evidence="2">SCR006</strain>
    </source>
</reference>
<keyword evidence="1" id="KW-0812">Transmembrane</keyword>